<keyword evidence="4" id="KW-0472">Membrane</keyword>
<feature type="transmembrane region" description="Helical" evidence="4">
    <location>
        <begin position="280"/>
        <end position="302"/>
    </location>
</feature>
<dbReference type="AlphaFoldDB" id="A0A8J2NND0"/>
<dbReference type="GO" id="GO:0016020">
    <property type="term" value="C:membrane"/>
    <property type="evidence" value="ECO:0007669"/>
    <property type="project" value="UniProtKB-SubCell"/>
</dbReference>
<evidence type="ECO:0008006" key="7">
    <source>
        <dbReference type="Google" id="ProtNLM"/>
    </source>
</evidence>
<gene>
    <name evidence="5" type="ORF">FEQUK3_LOCUS10067</name>
</gene>
<sequence>MVYLPALLGALDIPWVAAPANVWSITEANLFIVCGSMPTLRKFFKRHGPKWMGFSSSPSDSPIVKCSSDLSSRFGLDKKKKKKHTGYSQFDTLELGNYPDTVSQETQVIAGKEGLGNESQEEILQQRRVWDYIIFLALQPHHSTERRAEISFKAPIMPSSTPTSGVTAVHESANPASDSEGQQNDIRSSESSLPPTDRGKDAYMTLMCCTMAQLPIWGYSVSFGIFQEYYSRPPSPISSASSGTIATIGALQQGVMYLMMPFTFLILTKYPRLRQYCGPVGLLITTASLTASAFVDSVAGLIATQGALYSVGCGLLFCPISHYMNEWFVERKGMALGVMWAGKSATGTIILLQVCQFADFNSGIAMPFVFDALLRRISLRATILAWAGASAAMSLPTLFFIKPRIPHHDQVQVQPLSFNFLRHTSFWMMQAGVIIQSLGYLMPSTYLASYASTIGLPSITGPILLALFSVASVPGGIVHGMVGDKTSATKAVTIASLGSALPIFLLWGLSLNLANLVVFVVLYGFFAGGFSSTWSNMSSDIQKDDSAADSALIFGMLMGGRGIGYVSAGPLSGVLLQAKASLSDEALGYATKYGPMIICTGVTAVFGAWAPIWNGLRVALGTIDGRGRNDGDTLSCITR</sequence>
<evidence type="ECO:0000256" key="4">
    <source>
        <dbReference type="SAM" id="Phobius"/>
    </source>
</evidence>
<dbReference type="EMBL" id="CAJSTJ010000165">
    <property type="protein sequence ID" value="CAG7564380.1"/>
    <property type="molecule type" value="Genomic_DNA"/>
</dbReference>
<proteinExistence type="inferred from homology"/>
<dbReference type="PANTHER" id="PTHR11360:SF287">
    <property type="entry name" value="MFS MONOCARBOXYLATE TRANSPORTER"/>
    <property type="match status" value="1"/>
</dbReference>
<protein>
    <recommendedName>
        <fullName evidence="7">Monocarboxylate transporter</fullName>
    </recommendedName>
</protein>
<dbReference type="Pfam" id="PF07690">
    <property type="entry name" value="MFS_1"/>
    <property type="match status" value="1"/>
</dbReference>
<comment type="subcellular location">
    <subcellularLocation>
        <location evidence="1">Membrane</location>
        <topology evidence="1">Multi-pass membrane protein</topology>
    </subcellularLocation>
</comment>
<organism evidence="5 6">
    <name type="scientific">Fusarium equiseti</name>
    <name type="common">Fusarium scirpi</name>
    <dbReference type="NCBI Taxonomy" id="61235"/>
    <lineage>
        <taxon>Eukaryota</taxon>
        <taxon>Fungi</taxon>
        <taxon>Dikarya</taxon>
        <taxon>Ascomycota</taxon>
        <taxon>Pezizomycotina</taxon>
        <taxon>Sordariomycetes</taxon>
        <taxon>Hypocreomycetidae</taxon>
        <taxon>Hypocreales</taxon>
        <taxon>Nectriaceae</taxon>
        <taxon>Fusarium</taxon>
        <taxon>Fusarium incarnatum-equiseti species complex</taxon>
    </lineage>
</organism>
<feature type="region of interest" description="Disordered" evidence="3">
    <location>
        <begin position="155"/>
        <end position="197"/>
    </location>
</feature>
<dbReference type="GO" id="GO:0022857">
    <property type="term" value="F:transmembrane transporter activity"/>
    <property type="evidence" value="ECO:0007669"/>
    <property type="project" value="InterPro"/>
</dbReference>
<evidence type="ECO:0000256" key="3">
    <source>
        <dbReference type="SAM" id="MobiDB-lite"/>
    </source>
</evidence>
<feature type="transmembrane region" description="Helical" evidence="4">
    <location>
        <begin position="516"/>
        <end position="534"/>
    </location>
</feature>
<dbReference type="Proteomes" id="UP000693738">
    <property type="component" value="Unassembled WGS sequence"/>
</dbReference>
<dbReference type="InterPro" id="IPR011701">
    <property type="entry name" value="MFS"/>
</dbReference>
<name>A0A8J2NND0_FUSEQ</name>
<evidence type="ECO:0000313" key="6">
    <source>
        <dbReference type="Proteomes" id="UP000693738"/>
    </source>
</evidence>
<accession>A0A8J2NND0</accession>
<feature type="transmembrane region" description="Helical" evidence="4">
    <location>
        <begin position="454"/>
        <end position="479"/>
    </location>
</feature>
<feature type="compositionally biased region" description="Polar residues" evidence="3">
    <location>
        <begin position="174"/>
        <end position="194"/>
    </location>
</feature>
<evidence type="ECO:0000256" key="1">
    <source>
        <dbReference type="ARBA" id="ARBA00004141"/>
    </source>
</evidence>
<feature type="transmembrane region" description="Helical" evidence="4">
    <location>
        <begin position="421"/>
        <end position="442"/>
    </location>
</feature>
<reference evidence="5" key="1">
    <citation type="submission" date="2021-05" db="EMBL/GenBank/DDBJ databases">
        <authorList>
            <person name="Khan N."/>
        </authorList>
    </citation>
    <scope>NUCLEOTIDE SEQUENCE</scope>
</reference>
<comment type="similarity">
    <text evidence="2">Belongs to the major facilitator superfamily. Monocarboxylate porter (TC 2.A.1.13) family.</text>
</comment>
<dbReference type="PANTHER" id="PTHR11360">
    <property type="entry name" value="MONOCARBOXYLATE TRANSPORTER"/>
    <property type="match status" value="1"/>
</dbReference>
<keyword evidence="4" id="KW-0812">Transmembrane</keyword>
<evidence type="ECO:0000313" key="5">
    <source>
        <dbReference type="EMBL" id="CAG7564380.1"/>
    </source>
</evidence>
<feature type="transmembrane region" description="Helical" evidence="4">
    <location>
        <begin position="308"/>
        <end position="328"/>
    </location>
</feature>
<feature type="transmembrane region" description="Helical" evidence="4">
    <location>
        <begin position="491"/>
        <end position="510"/>
    </location>
</feature>
<feature type="transmembrane region" description="Helical" evidence="4">
    <location>
        <begin position="382"/>
        <end position="401"/>
    </location>
</feature>
<feature type="transmembrane region" description="Helical" evidence="4">
    <location>
        <begin position="245"/>
        <end position="268"/>
    </location>
</feature>
<feature type="transmembrane region" description="Helical" evidence="4">
    <location>
        <begin position="202"/>
        <end position="225"/>
    </location>
</feature>
<comment type="caution">
    <text evidence="5">The sequence shown here is derived from an EMBL/GenBank/DDBJ whole genome shotgun (WGS) entry which is preliminary data.</text>
</comment>
<keyword evidence="4" id="KW-1133">Transmembrane helix</keyword>
<feature type="transmembrane region" description="Helical" evidence="4">
    <location>
        <begin position="20"/>
        <end position="40"/>
    </location>
</feature>
<evidence type="ECO:0000256" key="2">
    <source>
        <dbReference type="ARBA" id="ARBA00006727"/>
    </source>
</evidence>
<dbReference type="InterPro" id="IPR050327">
    <property type="entry name" value="Proton-linked_MCT"/>
</dbReference>